<evidence type="ECO:0000313" key="2">
    <source>
        <dbReference type="Proteomes" id="UP000229239"/>
    </source>
</evidence>
<reference evidence="2" key="1">
    <citation type="submission" date="2017-10" db="EMBL/GenBank/DDBJ databases">
        <title>Draft genome sequences of strains TRE 1, TRE 9, TRE H and TRI 7, isolated from tamarins, belonging to four potential novel Bifidobacterium species.</title>
        <authorList>
            <person name="Mattarelli P."/>
            <person name="Modesto M."/>
            <person name="Puglisi E."/>
            <person name="Morelli L."/>
            <person name="Bonetti A."/>
            <person name="Spezio C."/>
            <person name="Sandri C."/>
        </authorList>
    </citation>
    <scope>NUCLEOTIDE SEQUENCE [LARGE SCALE GENOMIC DNA]</scope>
    <source>
        <strain evidence="2">TREH</strain>
    </source>
</reference>
<keyword evidence="2" id="KW-1185">Reference proteome</keyword>
<comment type="caution">
    <text evidence="1">The sequence shown here is derived from an EMBL/GenBank/DDBJ whole genome shotgun (WGS) entry which is preliminary data.</text>
</comment>
<dbReference type="Proteomes" id="UP000229239">
    <property type="component" value="Unassembled WGS sequence"/>
</dbReference>
<name>A0A2M9HI80_9BIFI</name>
<sequence>MATAELAPPVAAPLSETMRHMAAVAEPVGTAAVAELVKPHTAAAASTADVEMDIGEPEP</sequence>
<accession>A0A2M9HI80</accession>
<evidence type="ECO:0000313" key="1">
    <source>
        <dbReference type="EMBL" id="PJM76534.1"/>
    </source>
</evidence>
<organism evidence="1 2">
    <name type="scientific">Bifidobacterium felsineum</name>
    <dbReference type="NCBI Taxonomy" id="2045440"/>
    <lineage>
        <taxon>Bacteria</taxon>
        <taxon>Bacillati</taxon>
        <taxon>Actinomycetota</taxon>
        <taxon>Actinomycetes</taxon>
        <taxon>Bifidobacteriales</taxon>
        <taxon>Bifidobacteriaceae</taxon>
        <taxon>Bifidobacterium</taxon>
    </lineage>
</organism>
<proteinExistence type="predicted"/>
<protein>
    <submittedName>
        <fullName evidence="1">Uncharacterized protein</fullName>
    </submittedName>
</protein>
<dbReference type="AlphaFoldDB" id="A0A2M9HI80"/>
<gene>
    <name evidence="1" type="ORF">CSQ86_08595</name>
</gene>
<dbReference type="EMBL" id="PEBJ01000005">
    <property type="protein sequence ID" value="PJM76534.1"/>
    <property type="molecule type" value="Genomic_DNA"/>
</dbReference>